<name>A0A2Z2KTD6_9BACL</name>
<evidence type="ECO:0000313" key="2">
    <source>
        <dbReference type="Proteomes" id="UP000249890"/>
    </source>
</evidence>
<evidence type="ECO:0000313" key="1">
    <source>
        <dbReference type="EMBL" id="ASA22658.1"/>
    </source>
</evidence>
<sequence length="91" mass="10698">MKQPNPYELEKIILMMKMRTLNGDGSYLNKFTIRSRTTIEDVENAANRLSNINKDIQKWDAIHKVKELKEYYNIADDETKNIIKLELIGLL</sequence>
<dbReference type="AlphaFoldDB" id="A0A2Z2KTD6"/>
<proteinExistence type="predicted"/>
<accession>A0A2Z2KTD6</accession>
<keyword evidence="2" id="KW-1185">Reference proteome</keyword>
<reference evidence="1 2" key="1">
    <citation type="submission" date="2017-06" db="EMBL/GenBank/DDBJ databases">
        <title>Complete genome sequence of Paenibacillus donghaensis KCTC 13049T isolated from East Sea sediment, South Korea.</title>
        <authorList>
            <person name="Jung B.K."/>
            <person name="Hong S.-J."/>
            <person name="Shin J.-H."/>
        </authorList>
    </citation>
    <scope>NUCLEOTIDE SEQUENCE [LARGE SCALE GENOMIC DNA]</scope>
    <source>
        <strain evidence="1 2">KCTC 13049</strain>
    </source>
</reference>
<dbReference type="RefSeq" id="WP_087916656.1">
    <property type="nucleotide sequence ID" value="NZ_CP021780.1"/>
</dbReference>
<dbReference type="Proteomes" id="UP000249890">
    <property type="component" value="Chromosome"/>
</dbReference>
<organism evidence="1 2">
    <name type="scientific">Paenibacillus donghaensis</name>
    <dbReference type="NCBI Taxonomy" id="414771"/>
    <lineage>
        <taxon>Bacteria</taxon>
        <taxon>Bacillati</taxon>
        <taxon>Bacillota</taxon>
        <taxon>Bacilli</taxon>
        <taxon>Bacillales</taxon>
        <taxon>Paenibacillaceae</taxon>
        <taxon>Paenibacillus</taxon>
    </lineage>
</organism>
<protein>
    <submittedName>
        <fullName evidence="1">Uncharacterized protein</fullName>
    </submittedName>
</protein>
<dbReference type="EMBL" id="CP021780">
    <property type="protein sequence ID" value="ASA22658.1"/>
    <property type="molecule type" value="Genomic_DNA"/>
</dbReference>
<dbReference type="OrthoDB" id="9907292at2"/>
<gene>
    <name evidence="1" type="ORF">B9T62_18800</name>
</gene>
<dbReference type="KEGG" id="pdh:B9T62_18800"/>